<sequence>MHQKMVLDMKKSPKPLLQGVLFLMWLRQKCA</sequence>
<reference evidence="1" key="1">
    <citation type="submission" date="2018-06" db="EMBL/GenBank/DDBJ databases">
        <authorList>
            <person name="Zhirakovskaya E."/>
        </authorList>
    </citation>
    <scope>NUCLEOTIDE SEQUENCE</scope>
</reference>
<organism evidence="1">
    <name type="scientific">hydrothermal vent metagenome</name>
    <dbReference type="NCBI Taxonomy" id="652676"/>
    <lineage>
        <taxon>unclassified sequences</taxon>
        <taxon>metagenomes</taxon>
        <taxon>ecological metagenomes</taxon>
    </lineage>
</organism>
<protein>
    <submittedName>
        <fullName evidence="1">Uncharacterized protein</fullName>
    </submittedName>
</protein>
<gene>
    <name evidence="1" type="ORF">MNBD_GAMMA13-2027</name>
</gene>
<name>A0A3B0YIQ7_9ZZZZ</name>
<dbReference type="AlphaFoldDB" id="A0A3B0YIQ7"/>
<dbReference type="EMBL" id="UOFK01000083">
    <property type="protein sequence ID" value="VAW76023.1"/>
    <property type="molecule type" value="Genomic_DNA"/>
</dbReference>
<accession>A0A3B0YIQ7</accession>
<proteinExistence type="predicted"/>
<evidence type="ECO:0000313" key="1">
    <source>
        <dbReference type="EMBL" id="VAW76023.1"/>
    </source>
</evidence>